<dbReference type="AlphaFoldDB" id="A0AA85J0Y5"/>
<dbReference type="InterPro" id="IPR001055">
    <property type="entry name" value="Adrenodoxin-like"/>
</dbReference>
<sequence length="165" mass="18261">MPLVLPKIRCFRHHFSTLFYNQLRKYGGDSTTATSAAAANAAAPSASKIVRVNFIDRNGDIKSIEGKVGENLMTLARQHSIEIEGACEASLACSTCHVYVEEKFYDQLPPASEAEEDMLDLAVFLQENSRLSCQITLTEELDGMKVTLPKATRNFYVDGHVPQPH</sequence>
<evidence type="ECO:0000313" key="8">
    <source>
        <dbReference type="Proteomes" id="UP000050795"/>
    </source>
</evidence>
<dbReference type="SUPFAM" id="SSF54292">
    <property type="entry name" value="2Fe-2S ferredoxin-like"/>
    <property type="match status" value="1"/>
</dbReference>
<dbReference type="Gene3D" id="3.10.20.30">
    <property type="match status" value="1"/>
</dbReference>
<evidence type="ECO:0000256" key="6">
    <source>
        <dbReference type="ARBA" id="ARBA00034078"/>
    </source>
</evidence>
<dbReference type="GO" id="GO:0009055">
    <property type="term" value="F:electron transfer activity"/>
    <property type="evidence" value="ECO:0007669"/>
    <property type="project" value="TreeGrafter"/>
</dbReference>
<dbReference type="WBParaSite" id="TREG1_120850.1">
    <property type="protein sequence ID" value="TREG1_120850.1"/>
    <property type="gene ID" value="TREG1_120850"/>
</dbReference>
<dbReference type="PANTHER" id="PTHR23426:SF65">
    <property type="entry name" value="FERREDOXIN-2, MITOCHONDRIAL"/>
    <property type="match status" value="1"/>
</dbReference>
<dbReference type="PROSITE" id="PS00814">
    <property type="entry name" value="ADX"/>
    <property type="match status" value="1"/>
</dbReference>
<dbReference type="WBParaSite" id="TREG1_120850.2">
    <property type="protein sequence ID" value="TREG1_120850.2"/>
    <property type="gene ID" value="TREG1_120850"/>
</dbReference>
<keyword evidence="2" id="KW-0001">2Fe-2S</keyword>
<evidence type="ECO:0000259" key="7">
    <source>
        <dbReference type="PROSITE" id="PS51085"/>
    </source>
</evidence>
<keyword evidence="8" id="KW-1185">Reference proteome</keyword>
<proteinExistence type="inferred from homology"/>
<dbReference type="PRINTS" id="PR00355">
    <property type="entry name" value="ADRENODOXIN"/>
</dbReference>
<name>A0AA85J0Y5_TRIRE</name>
<dbReference type="CDD" id="cd00207">
    <property type="entry name" value="fer2"/>
    <property type="match status" value="1"/>
</dbReference>
<evidence type="ECO:0000313" key="10">
    <source>
        <dbReference type="WBParaSite" id="TREG1_120850.2"/>
    </source>
</evidence>
<dbReference type="InterPro" id="IPR018298">
    <property type="entry name" value="Adrenodoxin_Fe-S_BS"/>
</dbReference>
<dbReference type="PANTHER" id="PTHR23426">
    <property type="entry name" value="FERREDOXIN/ADRENODOXIN"/>
    <property type="match status" value="1"/>
</dbReference>
<evidence type="ECO:0000256" key="5">
    <source>
        <dbReference type="ARBA" id="ARBA00023014"/>
    </source>
</evidence>
<evidence type="ECO:0000256" key="1">
    <source>
        <dbReference type="ARBA" id="ARBA00010914"/>
    </source>
</evidence>
<reference evidence="9 10" key="2">
    <citation type="submission" date="2023-11" db="UniProtKB">
        <authorList>
            <consortium name="WormBaseParasite"/>
        </authorList>
    </citation>
    <scope>IDENTIFICATION</scope>
</reference>
<keyword evidence="4" id="KW-0408">Iron</keyword>
<evidence type="ECO:0000313" key="9">
    <source>
        <dbReference type="WBParaSite" id="TREG1_120850.1"/>
    </source>
</evidence>
<keyword evidence="5" id="KW-0411">Iron-sulfur</keyword>
<dbReference type="InterPro" id="IPR036010">
    <property type="entry name" value="2Fe-2S_ferredoxin-like_sf"/>
</dbReference>
<comment type="similarity">
    <text evidence="1">Belongs to the adrenodoxin/putidaredoxin family.</text>
</comment>
<keyword evidence="3" id="KW-0479">Metal-binding</keyword>
<feature type="domain" description="2Fe-2S ferredoxin-type" evidence="7">
    <location>
        <begin position="50"/>
        <end position="152"/>
    </location>
</feature>
<dbReference type="WBParaSite" id="TREG1_120850.3">
    <property type="protein sequence ID" value="TREG1_120850.3"/>
    <property type="gene ID" value="TREG1_120850"/>
</dbReference>
<dbReference type="GO" id="GO:0140647">
    <property type="term" value="P:P450-containing electron transport chain"/>
    <property type="evidence" value="ECO:0007669"/>
    <property type="project" value="InterPro"/>
</dbReference>
<comment type="cofactor">
    <cofactor evidence="6">
        <name>[2Fe-2S] cluster</name>
        <dbReference type="ChEBI" id="CHEBI:190135"/>
    </cofactor>
</comment>
<dbReference type="GO" id="GO:0046872">
    <property type="term" value="F:metal ion binding"/>
    <property type="evidence" value="ECO:0007669"/>
    <property type="project" value="UniProtKB-KW"/>
</dbReference>
<dbReference type="GO" id="GO:0005739">
    <property type="term" value="C:mitochondrion"/>
    <property type="evidence" value="ECO:0007669"/>
    <property type="project" value="TreeGrafter"/>
</dbReference>
<dbReference type="InterPro" id="IPR012675">
    <property type="entry name" value="Beta-grasp_dom_sf"/>
</dbReference>
<dbReference type="InterPro" id="IPR001041">
    <property type="entry name" value="2Fe-2S_ferredoxin-type"/>
</dbReference>
<dbReference type="PROSITE" id="PS51085">
    <property type="entry name" value="2FE2S_FER_2"/>
    <property type="match status" value="1"/>
</dbReference>
<accession>A0AA85J0Y5</accession>
<dbReference type="Pfam" id="PF00111">
    <property type="entry name" value="Fer2"/>
    <property type="match status" value="1"/>
</dbReference>
<protein>
    <recommendedName>
        <fullName evidence="7">2Fe-2S ferredoxin-type domain-containing protein</fullName>
    </recommendedName>
</protein>
<evidence type="ECO:0000256" key="3">
    <source>
        <dbReference type="ARBA" id="ARBA00022723"/>
    </source>
</evidence>
<reference evidence="8" key="1">
    <citation type="submission" date="2022-06" db="EMBL/GenBank/DDBJ databases">
        <authorList>
            <person name="Berger JAMES D."/>
            <person name="Berger JAMES D."/>
        </authorList>
    </citation>
    <scope>NUCLEOTIDE SEQUENCE [LARGE SCALE GENOMIC DNA]</scope>
</reference>
<organism evidence="8 9">
    <name type="scientific">Trichobilharzia regenti</name>
    <name type="common">Nasal bird schistosome</name>
    <dbReference type="NCBI Taxonomy" id="157069"/>
    <lineage>
        <taxon>Eukaryota</taxon>
        <taxon>Metazoa</taxon>
        <taxon>Spiralia</taxon>
        <taxon>Lophotrochozoa</taxon>
        <taxon>Platyhelminthes</taxon>
        <taxon>Trematoda</taxon>
        <taxon>Digenea</taxon>
        <taxon>Strigeidida</taxon>
        <taxon>Schistosomatoidea</taxon>
        <taxon>Schistosomatidae</taxon>
        <taxon>Trichobilharzia</taxon>
    </lineage>
</organism>
<dbReference type="Proteomes" id="UP000050795">
    <property type="component" value="Unassembled WGS sequence"/>
</dbReference>
<dbReference type="GO" id="GO:0051537">
    <property type="term" value="F:2 iron, 2 sulfur cluster binding"/>
    <property type="evidence" value="ECO:0007669"/>
    <property type="project" value="UniProtKB-KW"/>
</dbReference>
<evidence type="ECO:0000256" key="4">
    <source>
        <dbReference type="ARBA" id="ARBA00023004"/>
    </source>
</evidence>
<evidence type="ECO:0000256" key="2">
    <source>
        <dbReference type="ARBA" id="ARBA00022714"/>
    </source>
</evidence>